<protein>
    <submittedName>
        <fullName evidence="7">FAD-binding oxidoreductase</fullName>
    </submittedName>
</protein>
<evidence type="ECO:0000256" key="3">
    <source>
        <dbReference type="ARBA" id="ARBA00022630"/>
    </source>
</evidence>
<dbReference type="InterPro" id="IPR016169">
    <property type="entry name" value="FAD-bd_PCMH_sub2"/>
</dbReference>
<comment type="similarity">
    <text evidence="2">Belongs to the oxygen-dependent FAD-linked oxidoreductase family.</text>
</comment>
<organism evidence="7 8">
    <name type="scientific">Pseudonocardia lutea</name>
    <dbReference type="NCBI Taxonomy" id="2172015"/>
    <lineage>
        <taxon>Bacteria</taxon>
        <taxon>Bacillati</taxon>
        <taxon>Actinomycetota</taxon>
        <taxon>Actinomycetes</taxon>
        <taxon>Pseudonocardiales</taxon>
        <taxon>Pseudonocardiaceae</taxon>
        <taxon>Pseudonocardia</taxon>
    </lineage>
</organism>
<dbReference type="Pfam" id="PF08031">
    <property type="entry name" value="BBE"/>
    <property type="match status" value="1"/>
</dbReference>
<dbReference type="InterPro" id="IPR016167">
    <property type="entry name" value="FAD-bd_PCMH_sub1"/>
</dbReference>
<evidence type="ECO:0000256" key="2">
    <source>
        <dbReference type="ARBA" id="ARBA00005466"/>
    </source>
</evidence>
<keyword evidence="4" id="KW-0274">FAD</keyword>
<dbReference type="InterPro" id="IPR016166">
    <property type="entry name" value="FAD-bd_PCMH"/>
</dbReference>
<dbReference type="Gene3D" id="3.30.43.10">
    <property type="entry name" value="Uridine Diphospho-n-acetylenolpyruvylglucosamine Reductase, domain 2"/>
    <property type="match status" value="1"/>
</dbReference>
<reference evidence="8" key="1">
    <citation type="journal article" date="2019" name="Int. J. Syst. Evol. Microbiol.">
        <title>The Global Catalogue of Microorganisms (GCM) 10K type strain sequencing project: providing services to taxonomists for standard genome sequencing and annotation.</title>
        <authorList>
            <consortium name="The Broad Institute Genomics Platform"/>
            <consortium name="The Broad Institute Genome Sequencing Center for Infectious Disease"/>
            <person name="Wu L."/>
            <person name="Ma J."/>
        </authorList>
    </citation>
    <scope>NUCLEOTIDE SEQUENCE [LARGE SCALE GENOMIC DNA]</scope>
    <source>
        <strain evidence="8">CGMCC 4.7397</strain>
    </source>
</reference>
<evidence type="ECO:0000256" key="1">
    <source>
        <dbReference type="ARBA" id="ARBA00001974"/>
    </source>
</evidence>
<dbReference type="PANTHER" id="PTHR42973:SF39">
    <property type="entry name" value="FAD-BINDING PCMH-TYPE DOMAIN-CONTAINING PROTEIN"/>
    <property type="match status" value="1"/>
</dbReference>
<dbReference type="EMBL" id="JBHSQK010000052">
    <property type="protein sequence ID" value="MFC5950618.1"/>
    <property type="molecule type" value="Genomic_DNA"/>
</dbReference>
<evidence type="ECO:0000259" key="6">
    <source>
        <dbReference type="PROSITE" id="PS51387"/>
    </source>
</evidence>
<gene>
    <name evidence="7" type="ORF">ACFQH9_20320</name>
</gene>
<dbReference type="SUPFAM" id="SSF55103">
    <property type="entry name" value="FAD-linked oxidases, C-terminal domain"/>
    <property type="match status" value="1"/>
</dbReference>
<dbReference type="PANTHER" id="PTHR42973">
    <property type="entry name" value="BINDING OXIDOREDUCTASE, PUTATIVE (AFU_ORTHOLOGUE AFUA_1G17690)-RELATED"/>
    <property type="match status" value="1"/>
</dbReference>
<proteinExistence type="inferred from homology"/>
<feature type="domain" description="FAD-binding PCMH-type" evidence="6">
    <location>
        <begin position="49"/>
        <end position="220"/>
    </location>
</feature>
<dbReference type="Gene3D" id="3.30.465.10">
    <property type="match status" value="1"/>
</dbReference>
<keyword evidence="5" id="KW-0560">Oxidoreductase</keyword>
<sequence>MTVTLTRADGSREHLSDDVLGELDAALRGPLVAGDSTGTPEPCQEWNAMYADRAALTARCSGTADVVEAVRFARSRGLLVGVRGGGHSVAGLSSIPDGLLIDLSAMRGVLVDPERRLARVQGGALLGDVDRETQAFGLATPLGRVSETGVAGLTLGGGYGHLNAKYGLSCDNLVEAQVVCADGTVRTASETDDPDLLWALRGGGGNFGVVTSFTFRLHPVGPLVAFAGVMYPLEDLGAVERGWREYAAAAPDEVTTVVVTMTFPAAPGMPEVIHDRPVAIAAAVHCGPDPDEGMRVLQPLRELGTPVFDMSQPMPYAAVQASLDPLFPRGRLRAYWKSQYLDELTDDAIDALVRRALDRPAPNTLVNTFRLGGAVHAVDPEATAFAERTSPYMVSFDTTWTDPGQDEAAIAWCRSAWEEMAKYGNGRVFLNFTGLQDEPLQAGTDTAFGRNLHRLGRIKAALDPDNFFQLNNNIVPTPG</sequence>
<evidence type="ECO:0000256" key="4">
    <source>
        <dbReference type="ARBA" id="ARBA00022827"/>
    </source>
</evidence>
<evidence type="ECO:0000256" key="5">
    <source>
        <dbReference type="ARBA" id="ARBA00023002"/>
    </source>
</evidence>
<evidence type="ECO:0000313" key="8">
    <source>
        <dbReference type="Proteomes" id="UP001596119"/>
    </source>
</evidence>
<dbReference type="InterPro" id="IPR012951">
    <property type="entry name" value="BBE"/>
</dbReference>
<comment type="caution">
    <text evidence="7">The sequence shown here is derived from an EMBL/GenBank/DDBJ whole genome shotgun (WGS) entry which is preliminary data.</text>
</comment>
<evidence type="ECO:0000313" key="7">
    <source>
        <dbReference type="EMBL" id="MFC5950618.1"/>
    </source>
</evidence>
<accession>A0ABW1IAH8</accession>
<dbReference type="PROSITE" id="PS51387">
    <property type="entry name" value="FAD_PCMH"/>
    <property type="match status" value="1"/>
</dbReference>
<dbReference type="InterPro" id="IPR016164">
    <property type="entry name" value="FAD-linked_Oxase-like_C"/>
</dbReference>
<name>A0ABW1IAH8_9PSEU</name>
<dbReference type="Proteomes" id="UP001596119">
    <property type="component" value="Unassembled WGS sequence"/>
</dbReference>
<dbReference type="InterPro" id="IPR006094">
    <property type="entry name" value="Oxid_FAD_bind_N"/>
</dbReference>
<keyword evidence="3" id="KW-0285">Flavoprotein</keyword>
<dbReference type="RefSeq" id="WP_379567788.1">
    <property type="nucleotide sequence ID" value="NZ_JBHSQK010000052.1"/>
</dbReference>
<keyword evidence="8" id="KW-1185">Reference proteome</keyword>
<dbReference type="InterPro" id="IPR036318">
    <property type="entry name" value="FAD-bd_PCMH-like_sf"/>
</dbReference>
<dbReference type="SUPFAM" id="SSF56176">
    <property type="entry name" value="FAD-binding/transporter-associated domain-like"/>
    <property type="match status" value="1"/>
</dbReference>
<dbReference type="Gene3D" id="3.40.462.20">
    <property type="match status" value="1"/>
</dbReference>
<comment type="cofactor">
    <cofactor evidence="1">
        <name>FAD</name>
        <dbReference type="ChEBI" id="CHEBI:57692"/>
    </cofactor>
</comment>
<dbReference type="Pfam" id="PF01565">
    <property type="entry name" value="FAD_binding_4"/>
    <property type="match status" value="1"/>
</dbReference>
<dbReference type="InterPro" id="IPR050416">
    <property type="entry name" value="FAD-linked_Oxidoreductase"/>
</dbReference>